<feature type="domain" description="M23ase beta-sheet core" evidence="1">
    <location>
        <begin position="112"/>
        <end position="208"/>
    </location>
</feature>
<dbReference type="GO" id="GO:0016787">
    <property type="term" value="F:hydrolase activity"/>
    <property type="evidence" value="ECO:0007669"/>
    <property type="project" value="UniProtKB-KW"/>
</dbReference>
<dbReference type="CDD" id="cd12797">
    <property type="entry name" value="M23_peptidase"/>
    <property type="match status" value="1"/>
</dbReference>
<accession>A0ABU1UR75</accession>
<dbReference type="InterPro" id="IPR016047">
    <property type="entry name" value="M23ase_b-sheet_dom"/>
</dbReference>
<evidence type="ECO:0000259" key="1">
    <source>
        <dbReference type="Pfam" id="PF01551"/>
    </source>
</evidence>
<proteinExistence type="predicted"/>
<evidence type="ECO:0000313" key="2">
    <source>
        <dbReference type="EMBL" id="MDR7087686.1"/>
    </source>
</evidence>
<dbReference type="PANTHER" id="PTHR21666:SF270">
    <property type="entry name" value="MUREIN HYDROLASE ACTIVATOR ENVC"/>
    <property type="match status" value="1"/>
</dbReference>
<dbReference type="RefSeq" id="WP_309971663.1">
    <property type="nucleotide sequence ID" value="NZ_JAVDWH010000001.1"/>
</dbReference>
<protein>
    <submittedName>
        <fullName evidence="2">Murein DD-endopeptidase MepM/ murein hydrolase activator NlpD</fullName>
    </submittedName>
</protein>
<dbReference type="Gene3D" id="2.70.70.10">
    <property type="entry name" value="Glucose Permease (Domain IIA)"/>
    <property type="match status" value="1"/>
</dbReference>
<keyword evidence="3" id="KW-1185">Reference proteome</keyword>
<organism evidence="2 3">
    <name type="scientific">Aeromicrobium panaciterrae</name>
    <dbReference type="NCBI Taxonomy" id="363861"/>
    <lineage>
        <taxon>Bacteria</taxon>
        <taxon>Bacillati</taxon>
        <taxon>Actinomycetota</taxon>
        <taxon>Actinomycetes</taxon>
        <taxon>Propionibacteriales</taxon>
        <taxon>Nocardioidaceae</taxon>
        <taxon>Aeromicrobium</taxon>
    </lineage>
</organism>
<dbReference type="PANTHER" id="PTHR21666">
    <property type="entry name" value="PEPTIDASE-RELATED"/>
    <property type="match status" value="1"/>
</dbReference>
<dbReference type="Proteomes" id="UP001257739">
    <property type="component" value="Unassembled WGS sequence"/>
</dbReference>
<dbReference type="InterPro" id="IPR050570">
    <property type="entry name" value="Cell_wall_metabolism_enzyme"/>
</dbReference>
<dbReference type="EMBL" id="JAVDWH010000001">
    <property type="protein sequence ID" value="MDR7087686.1"/>
    <property type="molecule type" value="Genomic_DNA"/>
</dbReference>
<evidence type="ECO:0000313" key="3">
    <source>
        <dbReference type="Proteomes" id="UP001257739"/>
    </source>
</evidence>
<keyword evidence="2" id="KW-0378">Hydrolase</keyword>
<gene>
    <name evidence="2" type="ORF">J2X11_002525</name>
</gene>
<dbReference type="Pfam" id="PF01551">
    <property type="entry name" value="Peptidase_M23"/>
    <property type="match status" value="1"/>
</dbReference>
<name>A0ABU1UR75_9ACTN</name>
<dbReference type="InterPro" id="IPR011055">
    <property type="entry name" value="Dup_hybrid_motif"/>
</dbReference>
<comment type="caution">
    <text evidence="2">The sequence shown here is derived from an EMBL/GenBank/DDBJ whole genome shotgun (WGS) entry which is preliminary data.</text>
</comment>
<reference evidence="2 3" key="1">
    <citation type="submission" date="2023-07" db="EMBL/GenBank/DDBJ databases">
        <title>Sorghum-associated microbial communities from plants grown in Nebraska, USA.</title>
        <authorList>
            <person name="Schachtman D."/>
        </authorList>
    </citation>
    <scope>NUCLEOTIDE SEQUENCE [LARGE SCALE GENOMIC DNA]</scope>
    <source>
        <strain evidence="2 3">BE248</strain>
    </source>
</reference>
<sequence length="219" mass="23122">MAGAFALIMAGFGSAVVGGHVDDSTLSAGDYQTISETYTGDDINSVDVSRDFDRKLDEQGKIQADQMLIALEERDDLIKKTSAEAKKNQWVLPVTGYHLSARFGQRSGLWSRMHTGLDFAGPSGSAISSVASGTVKSTGYEGAYGNRTVITLLDGTDIWYCHQSRIAVSVGEKVGPGQVIGYTGSTGNVTGPHLHLEVHPGGGGPVDPYAVLVQHGIRP</sequence>
<dbReference type="SUPFAM" id="SSF51261">
    <property type="entry name" value="Duplicated hybrid motif"/>
    <property type="match status" value="1"/>
</dbReference>